<dbReference type="OMA" id="EPVIHVN"/>
<keyword evidence="3" id="KW-0732">Signal</keyword>
<evidence type="ECO:0000313" key="5">
    <source>
        <dbReference type="Proteomes" id="UP000008068"/>
    </source>
</evidence>
<dbReference type="OrthoDB" id="5870682at2759"/>
<dbReference type="Pfam" id="PF03761">
    <property type="entry name" value="DUF316"/>
    <property type="match status" value="1"/>
</dbReference>
<evidence type="ECO:0000313" key="4">
    <source>
        <dbReference type="EMBL" id="EGT30032.1"/>
    </source>
</evidence>
<evidence type="ECO:0000256" key="1">
    <source>
        <dbReference type="SAM" id="MobiDB-lite"/>
    </source>
</evidence>
<keyword evidence="2" id="KW-0812">Transmembrane</keyword>
<dbReference type="EMBL" id="GL379786">
    <property type="protein sequence ID" value="EGT30032.1"/>
    <property type="molecule type" value="Genomic_DNA"/>
</dbReference>
<gene>
    <name evidence="4" type="ORF">CAEBREN_18014</name>
</gene>
<dbReference type="InParanoid" id="G0M7B2"/>
<evidence type="ECO:0000256" key="3">
    <source>
        <dbReference type="SAM" id="SignalP"/>
    </source>
</evidence>
<feature type="signal peptide" evidence="3">
    <location>
        <begin position="1"/>
        <end position="23"/>
    </location>
</feature>
<dbReference type="InterPro" id="IPR005514">
    <property type="entry name" value="DUF316"/>
</dbReference>
<dbReference type="PANTHER" id="PTHR34005:SF2">
    <property type="entry name" value="DUF4817 DOMAIN-CONTAINING PROTEIN-RELATED"/>
    <property type="match status" value="1"/>
</dbReference>
<dbReference type="PANTHER" id="PTHR34005">
    <property type="entry name" value="PROTEIN CBG15054-RELATED"/>
    <property type="match status" value="1"/>
</dbReference>
<feature type="chain" id="PRO_5003403119" evidence="3">
    <location>
        <begin position="24"/>
        <end position="499"/>
    </location>
</feature>
<keyword evidence="5" id="KW-1185">Reference proteome</keyword>
<sequence>MQPSIRATFHFTIFLSYWFSVEAELPSGKLTKEENNERLETCGKIIEAENEYAGTFLRVDNNTDFNKYIIALSSRHVVLNSDSKMLGFSYNKKDCKNKFVYITVTYLKTSYFSIQKFTINTDQVWPGPLNENKQAYYIGSCEHNSPRGFVIVEQSLAEPNVYIPHCLPNSPIRNGTELQVFTTLNVTLQAIEYIVTKAHFCKDQLDEVCTKQLVSVFGGPVLDPVYDNKTYVGHSINQDNESIHIVPVYSYLEQICKITGICETSLDNNPSSLPSSLSKAKLSFVDPDEPVIHVNFPVMETLPGDPIISSLHTFMNSEVIDGGEADDELDVMIEEIESSGEQLEEEDSEEESSDEEDSDESEIVRIRLNPETNSFPEAQTEPTSSGEKVLILFKSEEASTETDYEPIVMSVVPQEKTESPAPEASTIVRAEPFSAVIIPLPEHNKKDNIRSEFSSPEELLIAFLIMLALAFYVLMCLYGCIDYKGKRNYWKPNVEIIRA</sequence>
<dbReference type="AlphaFoldDB" id="G0M7B2"/>
<accession>G0M7B2</accession>
<proteinExistence type="predicted"/>
<evidence type="ECO:0000256" key="2">
    <source>
        <dbReference type="SAM" id="Phobius"/>
    </source>
</evidence>
<feature type="compositionally biased region" description="Polar residues" evidence="1">
    <location>
        <begin position="370"/>
        <end position="386"/>
    </location>
</feature>
<dbReference type="FunCoup" id="G0M7B2">
    <property type="interactions" value="1707"/>
</dbReference>
<feature type="transmembrane region" description="Helical" evidence="2">
    <location>
        <begin position="459"/>
        <end position="481"/>
    </location>
</feature>
<keyword evidence="2" id="KW-1133">Transmembrane helix</keyword>
<feature type="compositionally biased region" description="Acidic residues" evidence="1">
    <location>
        <begin position="338"/>
        <end position="361"/>
    </location>
</feature>
<feature type="region of interest" description="Disordered" evidence="1">
    <location>
        <begin position="338"/>
        <end position="387"/>
    </location>
</feature>
<keyword evidence="2" id="KW-0472">Membrane</keyword>
<reference evidence="5" key="1">
    <citation type="submission" date="2011-07" db="EMBL/GenBank/DDBJ databases">
        <authorList>
            <consortium name="Caenorhabditis brenneri Sequencing and Analysis Consortium"/>
            <person name="Wilson R.K."/>
        </authorList>
    </citation>
    <scope>NUCLEOTIDE SEQUENCE [LARGE SCALE GENOMIC DNA]</scope>
    <source>
        <strain evidence="5">PB2801</strain>
    </source>
</reference>
<dbReference type="Proteomes" id="UP000008068">
    <property type="component" value="Unassembled WGS sequence"/>
</dbReference>
<dbReference type="HOGENOM" id="CLU_562890_0_0_1"/>
<name>G0M7B2_CAEBE</name>
<dbReference type="eggNOG" id="ENOG502TGEY">
    <property type="taxonomic scope" value="Eukaryota"/>
</dbReference>
<protein>
    <submittedName>
        <fullName evidence="4">Uncharacterized protein</fullName>
    </submittedName>
</protein>
<organism evidence="5">
    <name type="scientific">Caenorhabditis brenneri</name>
    <name type="common">Nematode worm</name>
    <dbReference type="NCBI Taxonomy" id="135651"/>
    <lineage>
        <taxon>Eukaryota</taxon>
        <taxon>Metazoa</taxon>
        <taxon>Ecdysozoa</taxon>
        <taxon>Nematoda</taxon>
        <taxon>Chromadorea</taxon>
        <taxon>Rhabditida</taxon>
        <taxon>Rhabditina</taxon>
        <taxon>Rhabditomorpha</taxon>
        <taxon>Rhabditoidea</taxon>
        <taxon>Rhabditidae</taxon>
        <taxon>Peloderinae</taxon>
        <taxon>Caenorhabditis</taxon>
    </lineage>
</organism>